<reference evidence="1 2" key="1">
    <citation type="journal article" date="2019" name="Sci. Rep.">
        <title>Orb-weaving spider Araneus ventricosus genome elucidates the spidroin gene catalogue.</title>
        <authorList>
            <person name="Kono N."/>
            <person name="Nakamura H."/>
            <person name="Ohtoshi R."/>
            <person name="Moran D.A.P."/>
            <person name="Shinohara A."/>
            <person name="Yoshida Y."/>
            <person name="Fujiwara M."/>
            <person name="Mori M."/>
            <person name="Tomita M."/>
            <person name="Arakawa K."/>
        </authorList>
    </citation>
    <scope>NUCLEOTIDE SEQUENCE [LARGE SCALE GENOMIC DNA]</scope>
</reference>
<dbReference type="EMBL" id="BGPR01003017">
    <property type="protein sequence ID" value="GBM82557.1"/>
    <property type="molecule type" value="Genomic_DNA"/>
</dbReference>
<sequence>MNVKWIIETPPGSRGGSRTAQVPVRKTATVPELSEVNSFCYVSCLPPVFVPRCLFAAKQSYTKIVVALCAITSQKLSQSEGNVVDLVFILR</sequence>
<keyword evidence="2" id="KW-1185">Reference proteome</keyword>
<protein>
    <submittedName>
        <fullName evidence="1">Uncharacterized protein</fullName>
    </submittedName>
</protein>
<organism evidence="1 2">
    <name type="scientific">Araneus ventricosus</name>
    <name type="common">Orbweaver spider</name>
    <name type="synonym">Epeira ventricosa</name>
    <dbReference type="NCBI Taxonomy" id="182803"/>
    <lineage>
        <taxon>Eukaryota</taxon>
        <taxon>Metazoa</taxon>
        <taxon>Ecdysozoa</taxon>
        <taxon>Arthropoda</taxon>
        <taxon>Chelicerata</taxon>
        <taxon>Arachnida</taxon>
        <taxon>Araneae</taxon>
        <taxon>Araneomorphae</taxon>
        <taxon>Entelegynae</taxon>
        <taxon>Araneoidea</taxon>
        <taxon>Araneidae</taxon>
        <taxon>Araneus</taxon>
    </lineage>
</organism>
<evidence type="ECO:0000313" key="1">
    <source>
        <dbReference type="EMBL" id="GBM82557.1"/>
    </source>
</evidence>
<evidence type="ECO:0000313" key="2">
    <source>
        <dbReference type="Proteomes" id="UP000499080"/>
    </source>
</evidence>
<comment type="caution">
    <text evidence="1">The sequence shown here is derived from an EMBL/GenBank/DDBJ whole genome shotgun (WGS) entry which is preliminary data.</text>
</comment>
<gene>
    <name evidence="1" type="ORF">AVEN_29342_1</name>
</gene>
<name>A0A4Y2IXL2_ARAVE</name>
<dbReference type="AlphaFoldDB" id="A0A4Y2IXL2"/>
<proteinExistence type="predicted"/>
<dbReference type="Proteomes" id="UP000499080">
    <property type="component" value="Unassembled WGS sequence"/>
</dbReference>
<accession>A0A4Y2IXL2</accession>